<dbReference type="InterPro" id="IPR001509">
    <property type="entry name" value="Epimerase_deHydtase"/>
</dbReference>
<keyword evidence="13" id="KW-1185">Reference proteome</keyword>
<evidence type="ECO:0000313" key="12">
    <source>
        <dbReference type="EMBL" id="WAI50642.1"/>
    </source>
</evidence>
<comment type="cofactor">
    <cofactor evidence="2 10">
        <name>NAD(+)</name>
        <dbReference type="ChEBI" id="CHEBI:57540"/>
    </cofactor>
</comment>
<evidence type="ECO:0000256" key="8">
    <source>
        <dbReference type="ARBA" id="ARBA00023144"/>
    </source>
</evidence>
<dbReference type="Pfam" id="PF01370">
    <property type="entry name" value="Epimerase"/>
    <property type="match status" value="1"/>
</dbReference>
<dbReference type="PANTHER" id="PTHR43725:SF47">
    <property type="entry name" value="UDP-GLUCOSE 4-EPIMERASE"/>
    <property type="match status" value="1"/>
</dbReference>
<reference evidence="12" key="1">
    <citation type="submission" date="2022-11" db="EMBL/GenBank/DDBJ databases">
        <title>Pseudomonas triclosanedens sp. nov., a triclosan degrader isolated from activated sludge.</title>
        <authorList>
            <person name="Yin Y."/>
            <person name="Lu Z."/>
        </authorList>
    </citation>
    <scope>NUCLEOTIDE SEQUENCE</scope>
    <source>
        <strain evidence="12">ZM23</strain>
    </source>
</reference>
<evidence type="ECO:0000256" key="3">
    <source>
        <dbReference type="ARBA" id="ARBA00004947"/>
    </source>
</evidence>
<dbReference type="InterPro" id="IPR036291">
    <property type="entry name" value="NAD(P)-bd_dom_sf"/>
</dbReference>
<dbReference type="RefSeq" id="WP_254471079.1">
    <property type="nucleotide sequence ID" value="NZ_CP113432.1"/>
</dbReference>
<proteinExistence type="inferred from homology"/>
<comment type="subunit">
    <text evidence="10">Homodimer.</text>
</comment>
<dbReference type="NCBIfam" id="NF007956">
    <property type="entry name" value="PRK10675.1"/>
    <property type="match status" value="1"/>
</dbReference>
<evidence type="ECO:0000256" key="2">
    <source>
        <dbReference type="ARBA" id="ARBA00001911"/>
    </source>
</evidence>
<name>A0ABY7A092_9PSED</name>
<dbReference type="PANTHER" id="PTHR43725">
    <property type="entry name" value="UDP-GLUCOSE 4-EPIMERASE"/>
    <property type="match status" value="1"/>
</dbReference>
<dbReference type="EMBL" id="CP113432">
    <property type="protein sequence ID" value="WAI50642.1"/>
    <property type="molecule type" value="Genomic_DNA"/>
</dbReference>
<dbReference type="Gene3D" id="3.90.25.10">
    <property type="entry name" value="UDP-galactose 4-epimerase, domain 1"/>
    <property type="match status" value="1"/>
</dbReference>
<organism evidence="12 13">
    <name type="scientific">Pseudomonas triclosanedens</name>
    <dbReference type="NCBI Taxonomy" id="2961893"/>
    <lineage>
        <taxon>Bacteria</taxon>
        <taxon>Pseudomonadati</taxon>
        <taxon>Pseudomonadota</taxon>
        <taxon>Gammaproteobacteria</taxon>
        <taxon>Pseudomonadales</taxon>
        <taxon>Pseudomonadaceae</taxon>
        <taxon>Pseudomonas</taxon>
    </lineage>
</organism>
<dbReference type="SUPFAM" id="SSF51735">
    <property type="entry name" value="NAD(P)-binding Rossmann-fold domains"/>
    <property type="match status" value="1"/>
</dbReference>
<evidence type="ECO:0000313" key="13">
    <source>
        <dbReference type="Proteomes" id="UP001163624"/>
    </source>
</evidence>
<comment type="similarity">
    <text evidence="4 10">Belongs to the NAD(P)-dependent epimerase/dehydratase family.</text>
</comment>
<gene>
    <name evidence="12" type="primary">galE</name>
    <name evidence="12" type="ORF">OU419_05095</name>
</gene>
<comment type="pathway">
    <text evidence="3 10">Carbohydrate metabolism; galactose metabolism.</text>
</comment>
<dbReference type="CDD" id="cd05247">
    <property type="entry name" value="UDP_G4E_1_SDR_e"/>
    <property type="match status" value="1"/>
</dbReference>
<keyword evidence="7 10" id="KW-0520">NAD</keyword>
<evidence type="ECO:0000256" key="7">
    <source>
        <dbReference type="ARBA" id="ARBA00023027"/>
    </source>
</evidence>
<dbReference type="InterPro" id="IPR005886">
    <property type="entry name" value="UDP_G4E"/>
</dbReference>
<evidence type="ECO:0000256" key="5">
    <source>
        <dbReference type="ARBA" id="ARBA00013189"/>
    </source>
</evidence>
<protein>
    <recommendedName>
        <fullName evidence="6 10">UDP-glucose 4-epimerase</fullName>
        <ecNumber evidence="5 10">5.1.3.2</ecNumber>
    </recommendedName>
</protein>
<feature type="domain" description="NAD-dependent epimerase/dehydratase" evidence="11">
    <location>
        <begin position="5"/>
        <end position="263"/>
    </location>
</feature>
<keyword evidence="8" id="KW-0299">Galactose metabolism</keyword>
<dbReference type="Gene3D" id="3.40.50.720">
    <property type="entry name" value="NAD(P)-binding Rossmann-like Domain"/>
    <property type="match status" value="1"/>
</dbReference>
<dbReference type="EC" id="5.1.3.2" evidence="5 10"/>
<keyword evidence="10" id="KW-0119">Carbohydrate metabolism</keyword>
<comment type="catalytic activity">
    <reaction evidence="1 10">
        <text>UDP-alpha-D-glucose = UDP-alpha-D-galactose</text>
        <dbReference type="Rhea" id="RHEA:22168"/>
        <dbReference type="ChEBI" id="CHEBI:58885"/>
        <dbReference type="ChEBI" id="CHEBI:66914"/>
        <dbReference type="EC" id="5.1.3.2"/>
    </reaction>
</comment>
<evidence type="ECO:0000256" key="6">
    <source>
        <dbReference type="ARBA" id="ARBA00018569"/>
    </source>
</evidence>
<accession>A0ABY7A092</accession>
<evidence type="ECO:0000256" key="10">
    <source>
        <dbReference type="RuleBase" id="RU366046"/>
    </source>
</evidence>
<evidence type="ECO:0000256" key="9">
    <source>
        <dbReference type="ARBA" id="ARBA00023235"/>
    </source>
</evidence>
<sequence>MTSKILLTGGCGYIGSHICMELVEQGFTPIALDNLCNSTPTPLQRIERLTGKRIPFVKGDVRDEATLERLFDEHRIEAVIHLAGLKSVAESVAYPISYYQNNFTGTLPLCEVMQRHGVKRLIYSSSATVYGLAAESPIHESAPTAPASPYGRSKLMAELALKDIAHADPQWKIAILRYFNPVGAHASGEIGEHPNGTPNNLMPYVSQVATGKQPYIRVFGSDYPTPDGTGVRDYLHVCDLASAHLCALRWLDRADGARVFNLGTGRGYSVLEIIRAYERACGRELPLQFLERRPGDVASYHAAPDLAIRELRWSAIRGIDDMCRDAWNWQHHNPNGYAEN</sequence>
<keyword evidence="9 10" id="KW-0413">Isomerase</keyword>
<evidence type="ECO:0000256" key="1">
    <source>
        <dbReference type="ARBA" id="ARBA00000083"/>
    </source>
</evidence>
<evidence type="ECO:0000259" key="11">
    <source>
        <dbReference type="Pfam" id="PF01370"/>
    </source>
</evidence>
<dbReference type="Proteomes" id="UP001163624">
    <property type="component" value="Chromosome"/>
</dbReference>
<dbReference type="NCBIfam" id="TIGR01179">
    <property type="entry name" value="galE"/>
    <property type="match status" value="1"/>
</dbReference>
<evidence type="ECO:0000256" key="4">
    <source>
        <dbReference type="ARBA" id="ARBA00007637"/>
    </source>
</evidence>
<dbReference type="GO" id="GO:0003978">
    <property type="term" value="F:UDP-glucose 4-epimerase activity"/>
    <property type="evidence" value="ECO:0007669"/>
    <property type="project" value="UniProtKB-EC"/>
</dbReference>